<dbReference type="PANTHER" id="PTHR34341">
    <property type="entry name" value="TRANSMEMBRANE PROTEIN 107"/>
    <property type="match status" value="1"/>
</dbReference>
<protein>
    <recommendedName>
        <fullName evidence="2">Transmembrane protein 107</fullName>
    </recommendedName>
</protein>
<accession>A0A2G5VSV6</accession>
<feature type="transmembrane region" description="Helical" evidence="7">
    <location>
        <begin position="49"/>
        <end position="71"/>
    </location>
</feature>
<evidence type="ECO:0000313" key="9">
    <source>
        <dbReference type="Proteomes" id="UP000230233"/>
    </source>
</evidence>
<evidence type="ECO:0000256" key="5">
    <source>
        <dbReference type="ARBA" id="ARBA00022989"/>
    </source>
</evidence>
<proteinExistence type="predicted"/>
<dbReference type="GO" id="GO:0016020">
    <property type="term" value="C:membrane"/>
    <property type="evidence" value="ECO:0007669"/>
    <property type="project" value="UniProtKB-SubCell"/>
</dbReference>
<name>A0A2G5VSV6_9PELO</name>
<feature type="transmembrane region" description="Helical" evidence="7">
    <location>
        <begin position="104"/>
        <end position="126"/>
    </location>
</feature>
<dbReference type="PANTHER" id="PTHR34341:SF1">
    <property type="entry name" value="TRANSMEMBRANE PROTEIN 107"/>
    <property type="match status" value="1"/>
</dbReference>
<dbReference type="GO" id="GO:0036038">
    <property type="term" value="C:MKS complex"/>
    <property type="evidence" value="ECO:0007669"/>
    <property type="project" value="TreeGrafter"/>
</dbReference>
<evidence type="ECO:0000256" key="3">
    <source>
        <dbReference type="ARBA" id="ARBA00022692"/>
    </source>
</evidence>
<evidence type="ECO:0000256" key="6">
    <source>
        <dbReference type="ARBA" id="ARBA00023136"/>
    </source>
</evidence>
<dbReference type="Pfam" id="PF14995">
    <property type="entry name" value="TMEM107"/>
    <property type="match status" value="1"/>
</dbReference>
<gene>
    <name evidence="8" type="primary">Cni-tmem-107</name>
    <name evidence="8" type="synonym">Cnig_chr_I.g3850</name>
    <name evidence="8" type="ORF">B9Z55_003850</name>
</gene>
<dbReference type="EMBL" id="PDUG01000001">
    <property type="protein sequence ID" value="PIC54717.1"/>
    <property type="molecule type" value="Genomic_DNA"/>
</dbReference>
<keyword evidence="9" id="KW-1185">Reference proteome</keyword>
<feature type="transmembrane region" description="Helical" evidence="7">
    <location>
        <begin position="12"/>
        <end position="29"/>
    </location>
</feature>
<organism evidence="8 9">
    <name type="scientific">Caenorhabditis nigoni</name>
    <dbReference type="NCBI Taxonomy" id="1611254"/>
    <lineage>
        <taxon>Eukaryota</taxon>
        <taxon>Metazoa</taxon>
        <taxon>Ecdysozoa</taxon>
        <taxon>Nematoda</taxon>
        <taxon>Chromadorea</taxon>
        <taxon>Rhabditida</taxon>
        <taxon>Rhabditina</taxon>
        <taxon>Rhabditomorpha</taxon>
        <taxon>Rhabditoidea</taxon>
        <taxon>Rhabditidae</taxon>
        <taxon>Peloderinae</taxon>
        <taxon>Caenorhabditis</taxon>
    </lineage>
</organism>
<dbReference type="GO" id="GO:1905515">
    <property type="term" value="P:non-motile cilium assembly"/>
    <property type="evidence" value="ECO:0007669"/>
    <property type="project" value="TreeGrafter"/>
</dbReference>
<keyword evidence="3 7" id="KW-0812">Transmembrane</keyword>
<evidence type="ECO:0000256" key="4">
    <source>
        <dbReference type="ARBA" id="ARBA00022794"/>
    </source>
</evidence>
<keyword evidence="4" id="KW-0970">Cilium biogenesis/degradation</keyword>
<sequence length="136" mass="15044">MFTRVDTLTKYYQCLLGHFAMATIVIFDQTAHLEASIIGGIPVTEEARIGFTVCLVLTMLGIIIEFVSIALEMPSVVRSLFATSAHTIATCLFLLFIYDAHPASHFWALLVFLSAPSFFLALLSLFRIVGRRGKQG</sequence>
<feature type="transmembrane region" description="Helical" evidence="7">
    <location>
        <begin position="80"/>
        <end position="98"/>
    </location>
</feature>
<dbReference type="Proteomes" id="UP000230233">
    <property type="component" value="Chromosome I"/>
</dbReference>
<dbReference type="GO" id="GO:1904491">
    <property type="term" value="P:protein localization to ciliary transition zone"/>
    <property type="evidence" value="ECO:0007669"/>
    <property type="project" value="TreeGrafter"/>
</dbReference>
<evidence type="ECO:0000256" key="1">
    <source>
        <dbReference type="ARBA" id="ARBA00004141"/>
    </source>
</evidence>
<dbReference type="AlphaFoldDB" id="A0A2G5VSV6"/>
<reference evidence="9" key="1">
    <citation type="submission" date="2017-10" db="EMBL/GenBank/DDBJ databases">
        <title>Rapid genome shrinkage in a self-fertile nematode reveals novel sperm competition proteins.</title>
        <authorList>
            <person name="Yin D."/>
            <person name="Schwarz E.M."/>
            <person name="Thomas C.G."/>
            <person name="Felde R.L."/>
            <person name="Korf I.F."/>
            <person name="Cutter A.D."/>
            <person name="Schartner C.M."/>
            <person name="Ralston E.J."/>
            <person name="Meyer B.J."/>
            <person name="Haag E.S."/>
        </authorList>
    </citation>
    <scope>NUCLEOTIDE SEQUENCE [LARGE SCALE GENOMIC DNA]</scope>
    <source>
        <strain evidence="9">JU1422</strain>
    </source>
</reference>
<comment type="caution">
    <text evidence="8">The sequence shown here is derived from an EMBL/GenBank/DDBJ whole genome shotgun (WGS) entry which is preliminary data.</text>
</comment>
<evidence type="ECO:0000256" key="2">
    <source>
        <dbReference type="ARBA" id="ARBA00015652"/>
    </source>
</evidence>
<keyword evidence="5 7" id="KW-1133">Transmembrane helix</keyword>
<dbReference type="OrthoDB" id="5857805at2759"/>
<dbReference type="InterPro" id="IPR029248">
    <property type="entry name" value="TMEM107"/>
</dbReference>
<evidence type="ECO:0000256" key="7">
    <source>
        <dbReference type="SAM" id="Phobius"/>
    </source>
</evidence>
<comment type="subcellular location">
    <subcellularLocation>
        <location evidence="1">Membrane</location>
        <topology evidence="1">Multi-pass membrane protein</topology>
    </subcellularLocation>
</comment>
<dbReference type="STRING" id="1611254.A0A2G5VSV6"/>
<evidence type="ECO:0000313" key="8">
    <source>
        <dbReference type="EMBL" id="PIC54717.1"/>
    </source>
</evidence>
<keyword evidence="6 7" id="KW-0472">Membrane</keyword>